<dbReference type="EMBL" id="HBUF01584013">
    <property type="protein sequence ID" value="CAG6771177.1"/>
    <property type="molecule type" value="Transcribed_RNA"/>
</dbReference>
<dbReference type="EMBL" id="HBUF01584009">
    <property type="protein sequence ID" value="CAG6771168.1"/>
    <property type="molecule type" value="Transcribed_RNA"/>
</dbReference>
<dbReference type="EMBL" id="HBUF01383948">
    <property type="protein sequence ID" value="CAG6731377.1"/>
    <property type="molecule type" value="Transcribed_RNA"/>
</dbReference>
<dbReference type="EMBL" id="HBUF01383947">
    <property type="protein sequence ID" value="CAG6731374.1"/>
    <property type="molecule type" value="Transcribed_RNA"/>
</dbReference>
<dbReference type="EMBL" id="HBUF01584007">
    <property type="protein sequence ID" value="CAG6771162.1"/>
    <property type="molecule type" value="Transcribed_RNA"/>
</dbReference>
<keyword evidence="1" id="KW-1133">Transmembrane helix</keyword>
<reference evidence="2" key="1">
    <citation type="submission" date="2021-05" db="EMBL/GenBank/DDBJ databases">
        <authorList>
            <person name="Alioto T."/>
            <person name="Alioto T."/>
            <person name="Gomez Garrido J."/>
        </authorList>
    </citation>
    <scope>NUCLEOTIDE SEQUENCE</scope>
</reference>
<name>A0A8D9AR10_9HEMI</name>
<organism evidence="2">
    <name type="scientific">Cacopsylla melanoneura</name>
    <dbReference type="NCBI Taxonomy" id="428564"/>
    <lineage>
        <taxon>Eukaryota</taxon>
        <taxon>Metazoa</taxon>
        <taxon>Ecdysozoa</taxon>
        <taxon>Arthropoda</taxon>
        <taxon>Hexapoda</taxon>
        <taxon>Insecta</taxon>
        <taxon>Pterygota</taxon>
        <taxon>Neoptera</taxon>
        <taxon>Paraneoptera</taxon>
        <taxon>Hemiptera</taxon>
        <taxon>Sternorrhyncha</taxon>
        <taxon>Psylloidea</taxon>
        <taxon>Psyllidae</taxon>
        <taxon>Psyllinae</taxon>
        <taxon>Cacopsylla</taxon>
    </lineage>
</organism>
<dbReference type="EMBL" id="HBUF01383946">
    <property type="protein sequence ID" value="CAG6731371.1"/>
    <property type="molecule type" value="Transcribed_RNA"/>
</dbReference>
<keyword evidence="1" id="KW-0472">Membrane</keyword>
<keyword evidence="1" id="KW-0812">Transmembrane</keyword>
<dbReference type="EMBL" id="HBUF01584008">
    <property type="protein sequence ID" value="CAG6771165.1"/>
    <property type="molecule type" value="Transcribed_RNA"/>
</dbReference>
<dbReference type="EMBL" id="HBUF01043968">
    <property type="protein sequence ID" value="CAG6618800.1"/>
    <property type="molecule type" value="Transcribed_RNA"/>
</dbReference>
<evidence type="ECO:0000313" key="2">
    <source>
        <dbReference type="EMBL" id="CAG6771168.1"/>
    </source>
</evidence>
<dbReference type="EMBL" id="HBUF01584010">
    <property type="protein sequence ID" value="CAG6771171.1"/>
    <property type="molecule type" value="Transcribed_RNA"/>
</dbReference>
<accession>A0A8D9AR10</accession>
<feature type="transmembrane region" description="Helical" evidence="1">
    <location>
        <begin position="20"/>
        <end position="39"/>
    </location>
</feature>
<dbReference type="EMBL" id="HBUF01043971">
    <property type="protein sequence ID" value="CAG6618808.1"/>
    <property type="molecule type" value="Transcribed_RNA"/>
</dbReference>
<dbReference type="AlphaFoldDB" id="A0A8D9AR10"/>
<proteinExistence type="predicted"/>
<sequence length="104" mass="12660">MMYHIALSLLISLRFRRNRITLFHVFSNSSPVLLFYLRVGRKSLFQSKETLFSYLVRIPKNVRVGLKWQSYTVSTIVFTIDSVTKYLFTFRVFFTQYLWCRYFF</sequence>
<protein>
    <submittedName>
        <fullName evidence="2">Uncharacterized protein</fullName>
    </submittedName>
</protein>
<dbReference type="EMBL" id="HBUF01584012">
    <property type="protein sequence ID" value="CAG6771174.1"/>
    <property type="molecule type" value="Transcribed_RNA"/>
</dbReference>
<evidence type="ECO:0000256" key="1">
    <source>
        <dbReference type="SAM" id="Phobius"/>
    </source>
</evidence>
<dbReference type="EMBL" id="HBUF01043969">
    <property type="protein sequence ID" value="CAG6618803.1"/>
    <property type="molecule type" value="Transcribed_RNA"/>
</dbReference>
<dbReference type="EMBL" id="HBUF01043970">
    <property type="protein sequence ID" value="CAG6618806.1"/>
    <property type="molecule type" value="Transcribed_RNA"/>
</dbReference>